<evidence type="ECO:0000256" key="10">
    <source>
        <dbReference type="ARBA" id="ARBA00023098"/>
    </source>
</evidence>
<dbReference type="PROSITE" id="PS51599">
    <property type="entry name" value="SAM_PEMT_PEM2"/>
    <property type="match status" value="1"/>
</dbReference>
<dbReference type="Proteomes" id="UP000002149">
    <property type="component" value="Chromosome 4"/>
</dbReference>
<evidence type="ECO:0000256" key="16">
    <source>
        <dbReference type="ARBA" id="ARBA00052459"/>
    </source>
</evidence>
<evidence type="ECO:0000256" key="5">
    <source>
        <dbReference type="ARBA" id="ARBA00022679"/>
    </source>
</evidence>
<feature type="compositionally biased region" description="Low complexity" evidence="18">
    <location>
        <begin position="236"/>
        <end position="278"/>
    </location>
</feature>
<dbReference type="HOGENOM" id="CLU_937463_0_0_1"/>
<dbReference type="KEGG" id="cne:CND06200"/>
<dbReference type="FunCoup" id="Q5KHK0">
    <property type="interactions" value="44"/>
</dbReference>
<dbReference type="InParanoid" id="Q5KHK0"/>
<feature type="binding site" evidence="17">
    <location>
        <begin position="128"/>
        <end position="130"/>
    </location>
    <ligand>
        <name>S-adenosyl-L-methionine</name>
        <dbReference type="ChEBI" id="CHEBI:59789"/>
    </ligand>
</feature>
<keyword evidence="12 17" id="KW-0472">Membrane</keyword>
<dbReference type="PANTHER" id="PTHR15458">
    <property type="entry name" value="PHOSPHATIDYLETHANOLAMINE N-METHYLTRANSFERASE"/>
    <property type="match status" value="1"/>
</dbReference>
<dbReference type="GO" id="GO:0000773">
    <property type="term" value="F:phosphatidyl-N-methylethanolamine N-methyltransferase activity"/>
    <property type="evidence" value="ECO:0007669"/>
    <property type="project" value="UniProtKB-UniRule"/>
</dbReference>
<name>Q5KHK0_CRYD1</name>
<dbReference type="InterPro" id="IPR007318">
    <property type="entry name" value="Phopholipid_MeTrfase"/>
</dbReference>
<dbReference type="GeneID" id="3256862"/>
<accession>Q5KHK0</accession>
<dbReference type="Gene3D" id="1.20.120.1630">
    <property type="match status" value="1"/>
</dbReference>
<reference evidence="20 21" key="1">
    <citation type="journal article" date="2005" name="Science">
        <title>The genome of the basidiomycetous yeast and human pathogen Cryptococcus neoformans.</title>
        <authorList>
            <person name="Loftus B.J."/>
            <person name="Fung E."/>
            <person name="Roncaglia P."/>
            <person name="Rowley D."/>
            <person name="Amedeo P."/>
            <person name="Bruno D."/>
            <person name="Vamathevan J."/>
            <person name="Miranda M."/>
            <person name="Anderson I.J."/>
            <person name="Fraser J.A."/>
            <person name="Allen J.E."/>
            <person name="Bosdet I.E."/>
            <person name="Brent M.R."/>
            <person name="Chiu R."/>
            <person name="Doering T.L."/>
            <person name="Donlin M.J."/>
            <person name="D'Souza C.A."/>
            <person name="Fox D.S."/>
            <person name="Grinberg V."/>
            <person name="Fu J."/>
            <person name="Fukushima M."/>
            <person name="Haas B.J."/>
            <person name="Huang J.C."/>
            <person name="Janbon G."/>
            <person name="Jones S.J."/>
            <person name="Koo H.L."/>
            <person name="Krzywinski M.I."/>
            <person name="Kwon-Chung J.K."/>
            <person name="Lengeler K.B."/>
            <person name="Maiti R."/>
            <person name="Marra M.A."/>
            <person name="Marra R.E."/>
            <person name="Mathewson C.A."/>
            <person name="Mitchell T.G."/>
            <person name="Pertea M."/>
            <person name="Riggs F.R."/>
            <person name="Salzberg S.L."/>
            <person name="Schein J.E."/>
            <person name="Shvartsbeyn A."/>
            <person name="Shin H."/>
            <person name="Shumway M."/>
            <person name="Specht C.A."/>
            <person name="Suh B.B."/>
            <person name="Tenney A."/>
            <person name="Utterback T.R."/>
            <person name="Wickes B.L."/>
            <person name="Wortman J.R."/>
            <person name="Wye N.H."/>
            <person name="Kronstad J.W."/>
            <person name="Lodge J.K."/>
            <person name="Heitman J."/>
            <person name="Davis R.W."/>
            <person name="Fraser C.M."/>
            <person name="Hyman R.W."/>
        </authorList>
    </citation>
    <scope>NUCLEOTIDE SEQUENCE [LARGE SCALE GENOMIC DNA]</scope>
    <source>
        <strain evidence="21">JEC21 / ATCC MYA-565</strain>
    </source>
</reference>
<keyword evidence="11 17" id="KW-0496">Mitochondrion</keyword>
<evidence type="ECO:0000256" key="14">
    <source>
        <dbReference type="ARBA" id="ARBA00023264"/>
    </source>
</evidence>
<dbReference type="OMA" id="PTFWNIA"/>
<feature type="topological domain" description="Lumenal" evidence="17">
    <location>
        <begin position="145"/>
        <end position="187"/>
    </location>
</feature>
<feature type="compositionally biased region" description="Basic residues" evidence="18">
    <location>
        <begin position="279"/>
        <end position="288"/>
    </location>
</feature>
<dbReference type="UniPathway" id="UPA00753"/>
<keyword evidence="21" id="KW-1185">Reference proteome</keyword>
<evidence type="ECO:0000256" key="1">
    <source>
        <dbReference type="ARBA" id="ARBA00004969"/>
    </source>
</evidence>
<keyword evidence="7 17" id="KW-0812">Transmembrane</keyword>
<comment type="pathway">
    <text evidence="1 17">Phospholipid metabolism; phosphatidylcholine biosynthesis.</text>
</comment>
<organism evidence="20 21">
    <name type="scientific">Cryptococcus deneoformans (strain JEC21 / ATCC MYA-565)</name>
    <name type="common">Cryptococcus neoformans var. neoformans serotype D</name>
    <dbReference type="NCBI Taxonomy" id="214684"/>
    <lineage>
        <taxon>Eukaryota</taxon>
        <taxon>Fungi</taxon>
        <taxon>Dikarya</taxon>
        <taxon>Basidiomycota</taxon>
        <taxon>Agaricomycotina</taxon>
        <taxon>Tremellomycetes</taxon>
        <taxon>Tremellales</taxon>
        <taxon>Cryptococcaceae</taxon>
        <taxon>Cryptococcus</taxon>
        <taxon>Cryptococcus neoformans species complex</taxon>
    </lineage>
</organism>
<feature type="topological domain" description="Cytoplasmic" evidence="17">
    <location>
        <begin position="209"/>
        <end position="315"/>
    </location>
</feature>
<evidence type="ECO:0000256" key="17">
    <source>
        <dbReference type="HAMAP-Rule" id="MF_03216"/>
    </source>
</evidence>
<dbReference type="STRING" id="214684.Q5KHK0"/>
<evidence type="ECO:0000256" key="18">
    <source>
        <dbReference type="SAM" id="MobiDB-lite"/>
    </source>
</evidence>
<keyword evidence="10 17" id="KW-0443">Lipid metabolism</keyword>
<dbReference type="VEuPathDB" id="FungiDB:CND06200"/>
<keyword evidence="4 17" id="KW-0489">Methyltransferase</keyword>
<evidence type="ECO:0000256" key="4">
    <source>
        <dbReference type="ARBA" id="ARBA00022603"/>
    </source>
</evidence>
<gene>
    <name evidence="20" type="ordered locus">CND06200</name>
</gene>
<comment type="function">
    <text evidence="17">Catalyzes the second two steps of the methylation pathway of phosphatidylcholine biosynthesis, the SAM-dependent methylation of phosphatidylmonomethylethanolamine (PMME) to phosphatidyldimethylethanolamine (PDME) and of PDME to phosphatidylcholine (PC).</text>
</comment>
<dbReference type="Pfam" id="PF04191">
    <property type="entry name" value="PEMT"/>
    <property type="match status" value="1"/>
</dbReference>
<keyword evidence="8 17" id="KW-0256">Endoplasmic reticulum</keyword>
<dbReference type="eggNOG" id="KOG4142">
    <property type="taxonomic scope" value="Eukaryota"/>
</dbReference>
<evidence type="ECO:0000256" key="6">
    <source>
        <dbReference type="ARBA" id="ARBA00022691"/>
    </source>
</evidence>
<comment type="caution">
    <text evidence="17">Lacks conserved residue(s) required for the propagation of feature annotation.</text>
</comment>
<feature type="topological domain" description="Lumenal" evidence="17">
    <location>
        <begin position="64"/>
        <end position="75"/>
    </location>
</feature>
<dbReference type="PANTHER" id="PTHR15458:SF5">
    <property type="entry name" value="PHOSPHATIDYLETHANOLAMINE N-METHYLTRANSFERASE"/>
    <property type="match status" value="1"/>
</dbReference>
<dbReference type="GO" id="GO:0031966">
    <property type="term" value="C:mitochondrial membrane"/>
    <property type="evidence" value="ECO:0007669"/>
    <property type="project" value="UniProtKB-SubCell"/>
</dbReference>
<dbReference type="OrthoDB" id="8300106at2759"/>
<evidence type="ECO:0000256" key="7">
    <source>
        <dbReference type="ARBA" id="ARBA00022692"/>
    </source>
</evidence>
<protein>
    <recommendedName>
        <fullName evidence="17">Phosphatidyl-N-methylethanolamine N-methyltransferase</fullName>
        <ecNumber evidence="17">2.1.1.71</ecNumber>
    </recommendedName>
    <alternativeName>
        <fullName evidence="17">Phospholipid methyltransferase</fullName>
        <shortName evidence="17">PLMT</shortName>
    </alternativeName>
</protein>
<comment type="pathway">
    <text evidence="2">Lipid metabolism.</text>
</comment>
<dbReference type="RefSeq" id="XP_570084.1">
    <property type="nucleotide sequence ID" value="XM_570084.2"/>
</dbReference>
<keyword evidence="6 17" id="KW-0949">S-adenosyl-L-methionine</keyword>
<keyword evidence="14 17" id="KW-1208">Phospholipid metabolism</keyword>
<feature type="transmembrane region" description="Helical" evidence="19">
    <location>
        <begin position="75"/>
        <end position="97"/>
    </location>
</feature>
<feature type="binding site" evidence="17">
    <location>
        <begin position="210"/>
        <end position="211"/>
    </location>
    <ligand>
        <name>S-adenosyl-L-methionine</name>
        <dbReference type="ChEBI" id="CHEBI:59789"/>
    </ligand>
</feature>
<evidence type="ECO:0000256" key="2">
    <source>
        <dbReference type="ARBA" id="ARBA00005189"/>
    </source>
</evidence>
<feature type="topological domain" description="Cytoplasmic" evidence="17">
    <location>
        <begin position="97"/>
        <end position="123"/>
    </location>
</feature>
<keyword evidence="9 17" id="KW-1133">Transmembrane helix</keyword>
<evidence type="ECO:0000256" key="13">
    <source>
        <dbReference type="ARBA" id="ARBA00023209"/>
    </source>
</evidence>
<evidence type="ECO:0000256" key="3">
    <source>
        <dbReference type="ARBA" id="ARBA00022516"/>
    </source>
</evidence>
<keyword evidence="13 17" id="KW-0594">Phospholipid biosynthesis</keyword>
<dbReference type="AlphaFoldDB" id="Q5KHK0"/>
<feature type="transmembrane region" description="Helical" evidence="19">
    <location>
        <begin position="45"/>
        <end position="63"/>
    </location>
</feature>
<comment type="catalytic activity">
    <reaction evidence="16 17">
        <text>a 1,2-diacyl-sn-glycero-3-phospho-N-methylethanolamine + S-adenosyl-L-methionine = a 1,2-diacyl-sn-glycero-3-phospho-N,N-dimethylethanolamine + S-adenosyl-L-homocysteine + H(+)</text>
        <dbReference type="Rhea" id="RHEA:32735"/>
        <dbReference type="ChEBI" id="CHEBI:15378"/>
        <dbReference type="ChEBI" id="CHEBI:57856"/>
        <dbReference type="ChEBI" id="CHEBI:59789"/>
        <dbReference type="ChEBI" id="CHEBI:64572"/>
        <dbReference type="ChEBI" id="CHEBI:64573"/>
        <dbReference type="EC" id="2.1.1.71"/>
    </reaction>
</comment>
<keyword evidence="5 17" id="KW-0808">Transferase</keyword>
<dbReference type="GO" id="GO:0005789">
    <property type="term" value="C:endoplasmic reticulum membrane"/>
    <property type="evidence" value="ECO:0007669"/>
    <property type="project" value="UniProtKB-SubCell"/>
</dbReference>
<dbReference type="PaxDb" id="214684-Q5KHK0"/>
<evidence type="ECO:0000313" key="21">
    <source>
        <dbReference type="Proteomes" id="UP000002149"/>
    </source>
</evidence>
<feature type="transmembrane region" description="Helical" evidence="19">
    <location>
        <begin position="185"/>
        <end position="206"/>
    </location>
</feature>
<keyword evidence="3 17" id="KW-0444">Lipid biosynthesis</keyword>
<comment type="similarity">
    <text evidence="17">Belongs to the class VI-like SAM-binding methyltransferase superfamily. PEMT/PEM2 methyltransferase family.</text>
</comment>
<dbReference type="InterPro" id="IPR024960">
    <property type="entry name" value="PEMT/MFAP"/>
</dbReference>
<dbReference type="EC" id="2.1.1.71" evidence="17"/>
<dbReference type="EMBL" id="AE017344">
    <property type="protein sequence ID" value="AAW42777.1"/>
    <property type="molecule type" value="Genomic_DNA"/>
</dbReference>
<feature type="topological domain" description="Lumenal" evidence="17">
    <location>
        <begin position="1"/>
        <end position="40"/>
    </location>
</feature>
<evidence type="ECO:0000256" key="11">
    <source>
        <dbReference type="ARBA" id="ARBA00023128"/>
    </source>
</evidence>
<dbReference type="GO" id="GO:0032259">
    <property type="term" value="P:methylation"/>
    <property type="evidence" value="ECO:0007669"/>
    <property type="project" value="UniProtKB-KW"/>
</dbReference>
<evidence type="ECO:0000256" key="8">
    <source>
        <dbReference type="ARBA" id="ARBA00022824"/>
    </source>
</evidence>
<evidence type="ECO:0000256" key="12">
    <source>
        <dbReference type="ARBA" id="ARBA00023136"/>
    </source>
</evidence>
<comment type="catalytic activity">
    <reaction evidence="15">
        <text>a 1,2-diacyl-sn-glycero-3-phospho-N,N-dimethylethanolamine + S-adenosyl-L-methionine = a 1,2-diacyl-sn-glycero-3-phosphocholine + S-adenosyl-L-homocysteine + H(+)</text>
        <dbReference type="Rhea" id="RHEA:32739"/>
        <dbReference type="ChEBI" id="CHEBI:15378"/>
        <dbReference type="ChEBI" id="CHEBI:57643"/>
        <dbReference type="ChEBI" id="CHEBI:57856"/>
        <dbReference type="ChEBI" id="CHEBI:59789"/>
        <dbReference type="ChEBI" id="CHEBI:64572"/>
        <dbReference type="EC" id="2.1.1.71"/>
    </reaction>
</comment>
<evidence type="ECO:0000256" key="19">
    <source>
        <dbReference type="SAM" id="Phobius"/>
    </source>
</evidence>
<proteinExistence type="inferred from homology"/>
<dbReference type="GO" id="GO:0006656">
    <property type="term" value="P:phosphatidylcholine biosynthetic process"/>
    <property type="evidence" value="ECO:0000318"/>
    <property type="project" value="GO_Central"/>
</dbReference>
<comment type="subcellular location">
    <subcellularLocation>
        <location evidence="17">Endoplasmic reticulum membrane</location>
        <topology evidence="17">Multi-pass membrane protein</topology>
    </subcellularLocation>
    <subcellularLocation>
        <location evidence="17">Mitochondrion membrane</location>
        <topology evidence="17">Multi-pass membrane protein</topology>
    </subcellularLocation>
</comment>
<sequence length="315" mass="33895">MSKLPPIPSWIPGADLLHPTFRYTTPAIPSTVDELHKLLEPKTSLYAFVAMTAFNPIFWNFVARNEYRNKTITKVVRSPLVGCYLLAITIFSISAFRDHLFLGAVKDQPSLAILGHPAIKAAAIALFASGQTFVITSMWALGVTGTYLGDYFGILMSHRVTSFPFNVLSDPMYVGSFLTHLGTALWFQSPAGIVLAAWVWIVYAVALKFEGPFTDKIYSAKNKKVDGHSSTSPVLTPTSATFPATPSRRSGRLAARASAPNSDADSDSGSASAAPTKATPRKAARKSVARGEVATPRRVTRSRSQGLASGVSGEE</sequence>
<dbReference type="FunFam" id="1.20.120.1630:FF:000005">
    <property type="entry name" value="Phosphatidylethanolamine N-methyltransferase"/>
    <property type="match status" value="1"/>
</dbReference>
<feature type="region of interest" description="Disordered" evidence="18">
    <location>
        <begin position="223"/>
        <end position="315"/>
    </location>
</feature>
<evidence type="ECO:0000256" key="9">
    <source>
        <dbReference type="ARBA" id="ARBA00022989"/>
    </source>
</evidence>
<evidence type="ECO:0000313" key="20">
    <source>
        <dbReference type="EMBL" id="AAW42777.1"/>
    </source>
</evidence>
<evidence type="ECO:0000256" key="15">
    <source>
        <dbReference type="ARBA" id="ARBA00051252"/>
    </source>
</evidence>
<feature type="transmembrane region" description="Helical" evidence="19">
    <location>
        <begin position="148"/>
        <end position="165"/>
    </location>
</feature>
<feature type="transmembrane region" description="Helical" evidence="19">
    <location>
        <begin position="117"/>
        <end position="141"/>
    </location>
</feature>
<dbReference type="HAMAP" id="MF_03216">
    <property type="entry name" value="PLMT"/>
    <property type="match status" value="1"/>
</dbReference>